<dbReference type="Gramene" id="QL09p007993:mrna">
    <property type="protein sequence ID" value="QL09p007993:mrna"/>
    <property type="gene ID" value="QL09p007993"/>
</dbReference>
<dbReference type="FunCoup" id="A0A7N2MGY5">
    <property type="interactions" value="1009"/>
</dbReference>
<feature type="region of interest" description="Disordered" evidence="1">
    <location>
        <begin position="1"/>
        <end position="65"/>
    </location>
</feature>
<dbReference type="OrthoDB" id="1920951at2759"/>
<dbReference type="OMA" id="PWWRSTT"/>
<keyword evidence="4" id="KW-1185">Reference proteome</keyword>
<dbReference type="RefSeq" id="XP_030935597.1">
    <property type="nucleotide sequence ID" value="XM_031079737.1"/>
</dbReference>
<dbReference type="InParanoid" id="A0A7N2MGY5"/>
<dbReference type="RefSeq" id="XP_030935596.1">
    <property type="nucleotide sequence ID" value="XM_031079736.1"/>
</dbReference>
<keyword evidence="2" id="KW-0472">Membrane</keyword>
<evidence type="ECO:0000313" key="3">
    <source>
        <dbReference type="EnsemblPlants" id="QL09p007993:mrna"/>
    </source>
</evidence>
<feature type="compositionally biased region" description="Low complexity" evidence="1">
    <location>
        <begin position="30"/>
        <end position="47"/>
    </location>
</feature>
<dbReference type="GeneID" id="115960748"/>
<gene>
    <name evidence="3" type="primary">LOC115960748</name>
</gene>
<feature type="transmembrane region" description="Helical" evidence="2">
    <location>
        <begin position="434"/>
        <end position="458"/>
    </location>
</feature>
<keyword evidence="2" id="KW-0812">Transmembrane</keyword>
<reference evidence="3 4" key="1">
    <citation type="journal article" date="2016" name="G3 (Bethesda)">
        <title>First Draft Assembly and Annotation of the Genome of a California Endemic Oak Quercus lobata Nee (Fagaceae).</title>
        <authorList>
            <person name="Sork V.L."/>
            <person name="Fitz-Gibbon S.T."/>
            <person name="Puiu D."/>
            <person name="Crepeau M."/>
            <person name="Gugger P.F."/>
            <person name="Sherman R."/>
            <person name="Stevens K."/>
            <person name="Langley C.H."/>
            <person name="Pellegrini M."/>
            <person name="Salzberg S.L."/>
        </authorList>
    </citation>
    <scope>NUCLEOTIDE SEQUENCE [LARGE SCALE GENOMIC DNA]</scope>
    <source>
        <strain evidence="3 4">cv. SW786</strain>
    </source>
</reference>
<name>A0A7N2MGY5_QUELO</name>
<keyword evidence="2" id="KW-1133">Transmembrane helix</keyword>
<accession>A0A7N2MGY5</accession>
<dbReference type="EnsemblPlants" id="QL09p007993:mrna">
    <property type="protein sequence ID" value="QL09p007993:mrna"/>
    <property type="gene ID" value="QL09p007993"/>
</dbReference>
<dbReference type="Proteomes" id="UP000594261">
    <property type="component" value="Chromosome 9"/>
</dbReference>
<sequence length="461" mass="52309">MATSEARATRQQTANYRFAQEDSRRAPNFSCSPSSSSKSESDVSPDSAANGPDHPSPMRTPYKSYSDPPTNMRWWLNLQPNFGHPKDFTHEQLNALEAELEVLSSGFVNKTTKINEDHQTKEEVNNQTVKENNSFMEKPWDFSASCLKNENNTGMGEVKDVLSNDSQKTLKKKDLGEFWYLDDKFMGLDSFNCLVHEQAKKLSSDLGSDWVGAEKTETWWRTAGQDELASLVAQRSLEHIENCDLPRPQVKHFRKGPSAHTEHFHHDESLASSLDQTVNKGFSNLENRAWESSTTDYSQQNSDQHFSLSIGNSTTKVEPDDDPSKTELLEALCHSQTRAREAEKAAEQAYADKEHVVTLFCKQASQVFAYKQWFQLLQLENLCLQRKNKNQPISGLFPSGLPWFPHRVRQTKKDQHKAGKRRHSKRRSEIRKRAVAFAVGLGLASAGLLLGWTMGWLFPSL</sequence>
<dbReference type="EMBL" id="LRBV02000009">
    <property type="status" value="NOT_ANNOTATED_CDS"/>
    <property type="molecule type" value="Genomic_DNA"/>
</dbReference>
<dbReference type="PANTHER" id="PTHR33868">
    <property type="entry name" value="EXPRESSED PROTEIN"/>
    <property type="match status" value="1"/>
</dbReference>
<proteinExistence type="predicted"/>
<evidence type="ECO:0000256" key="2">
    <source>
        <dbReference type="SAM" id="Phobius"/>
    </source>
</evidence>
<dbReference type="PANTHER" id="PTHR33868:SF18">
    <property type="entry name" value="TRANSMEMBRANE PROTEIN"/>
    <property type="match status" value="1"/>
</dbReference>
<dbReference type="KEGG" id="qlo:115960748"/>
<evidence type="ECO:0000313" key="4">
    <source>
        <dbReference type="Proteomes" id="UP000594261"/>
    </source>
</evidence>
<organism evidence="3 4">
    <name type="scientific">Quercus lobata</name>
    <name type="common">Valley oak</name>
    <dbReference type="NCBI Taxonomy" id="97700"/>
    <lineage>
        <taxon>Eukaryota</taxon>
        <taxon>Viridiplantae</taxon>
        <taxon>Streptophyta</taxon>
        <taxon>Embryophyta</taxon>
        <taxon>Tracheophyta</taxon>
        <taxon>Spermatophyta</taxon>
        <taxon>Magnoliopsida</taxon>
        <taxon>eudicotyledons</taxon>
        <taxon>Gunneridae</taxon>
        <taxon>Pentapetalae</taxon>
        <taxon>rosids</taxon>
        <taxon>fabids</taxon>
        <taxon>Fagales</taxon>
        <taxon>Fagaceae</taxon>
        <taxon>Quercus</taxon>
    </lineage>
</organism>
<evidence type="ECO:0000256" key="1">
    <source>
        <dbReference type="SAM" id="MobiDB-lite"/>
    </source>
</evidence>
<reference evidence="3" key="2">
    <citation type="submission" date="2021-01" db="UniProtKB">
        <authorList>
            <consortium name="EnsemblPlants"/>
        </authorList>
    </citation>
    <scope>IDENTIFICATION</scope>
</reference>
<protein>
    <submittedName>
        <fullName evidence="3">Uncharacterized protein</fullName>
    </submittedName>
</protein>
<dbReference type="AlphaFoldDB" id="A0A7N2MGY5"/>